<evidence type="ECO:0000256" key="2">
    <source>
        <dbReference type="ARBA" id="ARBA00006375"/>
    </source>
</evidence>
<proteinExistence type="inferred from homology"/>
<dbReference type="AlphaFoldDB" id="A0A922L9G1"/>
<evidence type="ECO:0000256" key="11">
    <source>
        <dbReference type="RuleBase" id="RU000488"/>
    </source>
</evidence>
<keyword evidence="13" id="KW-1185">Reference proteome</keyword>
<dbReference type="PANTHER" id="PTHR45760:SF2">
    <property type="entry name" value="FI19922P1-RELATED"/>
    <property type="match status" value="1"/>
</dbReference>
<accession>A0A922L9G1</accession>
<dbReference type="PROSITE" id="PS50920">
    <property type="entry name" value="SOLCAR"/>
    <property type="match status" value="3"/>
</dbReference>
<evidence type="ECO:0000256" key="1">
    <source>
        <dbReference type="ARBA" id="ARBA00004448"/>
    </source>
</evidence>
<dbReference type="InterPro" id="IPR018108">
    <property type="entry name" value="MCP_transmembrane"/>
</dbReference>
<dbReference type="PANTHER" id="PTHR45760">
    <property type="entry name" value="FI19922P1-RELATED"/>
    <property type="match status" value="1"/>
</dbReference>
<feature type="repeat" description="Solcar" evidence="10">
    <location>
        <begin position="101"/>
        <end position="194"/>
    </location>
</feature>
<dbReference type="EMBL" id="ASGP02000003">
    <property type="protein sequence ID" value="KAH9518082.1"/>
    <property type="molecule type" value="Genomic_DNA"/>
</dbReference>
<keyword evidence="9 10" id="KW-0472">Membrane</keyword>
<gene>
    <name evidence="12" type="ORF">DERF_008683</name>
</gene>
<evidence type="ECO:0000256" key="3">
    <source>
        <dbReference type="ARBA" id="ARBA00022448"/>
    </source>
</evidence>
<keyword evidence="4 10" id="KW-0812">Transmembrane</keyword>
<keyword evidence="6" id="KW-0999">Mitochondrion inner membrane</keyword>
<evidence type="ECO:0000256" key="4">
    <source>
        <dbReference type="ARBA" id="ARBA00022692"/>
    </source>
</evidence>
<dbReference type="InterPro" id="IPR045315">
    <property type="entry name" value="Mtm1-like"/>
</dbReference>
<feature type="repeat" description="Solcar" evidence="10">
    <location>
        <begin position="214"/>
        <end position="298"/>
    </location>
</feature>
<keyword evidence="8" id="KW-0496">Mitochondrion</keyword>
<dbReference type="Pfam" id="PF00153">
    <property type="entry name" value="Mito_carr"/>
    <property type="match status" value="4"/>
</dbReference>
<reference evidence="12" key="1">
    <citation type="submission" date="2013-05" db="EMBL/GenBank/DDBJ databases">
        <authorList>
            <person name="Yim A.K.Y."/>
            <person name="Chan T.F."/>
            <person name="Ji K.M."/>
            <person name="Liu X.Y."/>
            <person name="Zhou J.W."/>
            <person name="Li R.Q."/>
            <person name="Yang K.Y."/>
            <person name="Li J."/>
            <person name="Li M."/>
            <person name="Law P.T.W."/>
            <person name="Wu Y.L."/>
            <person name="Cai Z.L."/>
            <person name="Qin H."/>
            <person name="Bao Y."/>
            <person name="Leung R.K.K."/>
            <person name="Ng P.K.S."/>
            <person name="Zou J."/>
            <person name="Zhong X.J."/>
            <person name="Ran P.X."/>
            <person name="Zhong N.S."/>
            <person name="Liu Z.G."/>
            <person name="Tsui S.K.W."/>
        </authorList>
    </citation>
    <scope>NUCLEOTIDE SEQUENCE</scope>
    <source>
        <strain evidence="12">Derf</strain>
        <tissue evidence="12">Whole organism</tissue>
    </source>
</reference>
<evidence type="ECO:0000256" key="8">
    <source>
        <dbReference type="ARBA" id="ARBA00023128"/>
    </source>
</evidence>
<evidence type="ECO:0000256" key="7">
    <source>
        <dbReference type="ARBA" id="ARBA00022989"/>
    </source>
</evidence>
<keyword evidence="7" id="KW-1133">Transmembrane helix</keyword>
<evidence type="ECO:0000256" key="6">
    <source>
        <dbReference type="ARBA" id="ARBA00022792"/>
    </source>
</evidence>
<keyword evidence="5" id="KW-0677">Repeat</keyword>
<dbReference type="GO" id="GO:0005743">
    <property type="term" value="C:mitochondrial inner membrane"/>
    <property type="evidence" value="ECO:0007669"/>
    <property type="project" value="UniProtKB-SubCell"/>
</dbReference>
<comment type="subcellular location">
    <subcellularLocation>
        <location evidence="1">Mitochondrion inner membrane</location>
        <topology evidence="1">Multi-pass membrane protein</topology>
    </subcellularLocation>
</comment>
<dbReference type="Gene3D" id="1.50.40.10">
    <property type="entry name" value="Mitochondrial carrier domain"/>
    <property type="match status" value="2"/>
</dbReference>
<sequence length="422" mass="48043">MDKTKIMDVKITPVQQMISSCTGSFLTSILVTPLDVVKIRLQAQQKEFMKNKCFLYCNGLMDHVCYCLTNGNGNGISNDSKFNGKQNQINGQQASNKQTNFNYFHSSLNKTTTKKTNTHCSYHSISTVKHLTDKQIKDLWYRRPNYFNGTMDGLIKIARYEGITSLWSGLPPTLIMAVPATVMYFTIYDQICDRLRKKLQTQQQQQQRGGGSIANVLIPGLAGGSARMVAATVISPLEMIRTKMQSQKLSYHEIDTAIRQLIRSEGVFRLWNGLNATLLRDVPFSIIYWLNYENLKRIFEMKEFDFGFSFLAGATSGAIAATITLPFDVVKTHRQIELGKQLVGDRDTKSKKTKDIMMKIYNERGYRGLFAGIVPRLIKVAPACAIMISTYETGKNFFRQYNYSKMIEQQQQQQHQIINQMG</sequence>
<organism evidence="12 13">
    <name type="scientific">Dermatophagoides farinae</name>
    <name type="common">American house dust mite</name>
    <dbReference type="NCBI Taxonomy" id="6954"/>
    <lineage>
        <taxon>Eukaryota</taxon>
        <taxon>Metazoa</taxon>
        <taxon>Ecdysozoa</taxon>
        <taxon>Arthropoda</taxon>
        <taxon>Chelicerata</taxon>
        <taxon>Arachnida</taxon>
        <taxon>Acari</taxon>
        <taxon>Acariformes</taxon>
        <taxon>Sarcoptiformes</taxon>
        <taxon>Astigmata</taxon>
        <taxon>Psoroptidia</taxon>
        <taxon>Analgoidea</taxon>
        <taxon>Pyroglyphidae</taxon>
        <taxon>Dermatophagoidinae</taxon>
        <taxon>Dermatophagoides</taxon>
    </lineage>
</organism>
<dbReference type="PROSITE" id="PS51257">
    <property type="entry name" value="PROKAR_LIPOPROTEIN"/>
    <property type="match status" value="1"/>
</dbReference>
<protein>
    <submittedName>
        <fullName evidence="12">Uncharacterized protein</fullName>
    </submittedName>
</protein>
<comment type="similarity">
    <text evidence="2 11">Belongs to the mitochondrial carrier (TC 2.A.29) family.</text>
</comment>
<evidence type="ECO:0000256" key="9">
    <source>
        <dbReference type="ARBA" id="ARBA00023136"/>
    </source>
</evidence>
<keyword evidence="3 11" id="KW-0813">Transport</keyword>
<comment type="caution">
    <text evidence="12">The sequence shown here is derived from an EMBL/GenBank/DDBJ whole genome shotgun (WGS) entry which is preliminary data.</text>
</comment>
<evidence type="ECO:0000256" key="5">
    <source>
        <dbReference type="ARBA" id="ARBA00022737"/>
    </source>
</evidence>
<evidence type="ECO:0000256" key="10">
    <source>
        <dbReference type="PROSITE-ProRule" id="PRU00282"/>
    </source>
</evidence>
<dbReference type="SUPFAM" id="SSF103506">
    <property type="entry name" value="Mitochondrial carrier"/>
    <property type="match status" value="1"/>
</dbReference>
<evidence type="ECO:0000313" key="12">
    <source>
        <dbReference type="EMBL" id="KAH9518082.1"/>
    </source>
</evidence>
<dbReference type="InterPro" id="IPR023395">
    <property type="entry name" value="MCP_dom_sf"/>
</dbReference>
<dbReference type="Proteomes" id="UP000790347">
    <property type="component" value="Unassembled WGS sequence"/>
</dbReference>
<dbReference type="GO" id="GO:1990542">
    <property type="term" value="P:mitochondrial transmembrane transport"/>
    <property type="evidence" value="ECO:0007669"/>
    <property type="project" value="InterPro"/>
</dbReference>
<reference evidence="12" key="2">
    <citation type="journal article" date="2022" name="Res Sq">
        <title>Comparative Genomics Reveals Insights into the Divergent Evolution of Astigmatic Mites and Household Pest Adaptations.</title>
        <authorList>
            <person name="Xiong Q."/>
            <person name="Wan A.T.-Y."/>
            <person name="Liu X.-Y."/>
            <person name="Fung C.S.-H."/>
            <person name="Xiao X."/>
            <person name="Malainual N."/>
            <person name="Hou J."/>
            <person name="Wang L."/>
            <person name="Wang M."/>
            <person name="Yang K."/>
            <person name="Cui Y."/>
            <person name="Leung E."/>
            <person name="Nong W."/>
            <person name="Shin S.-K."/>
            <person name="Au S."/>
            <person name="Jeong K.Y."/>
            <person name="Chew F.T."/>
            <person name="Hui J."/>
            <person name="Leung T.F."/>
            <person name="Tungtrongchitr A."/>
            <person name="Zhong N."/>
            <person name="Liu Z."/>
            <person name="Tsui S."/>
        </authorList>
    </citation>
    <scope>NUCLEOTIDE SEQUENCE</scope>
    <source>
        <strain evidence="12">Derf</strain>
        <tissue evidence="12">Whole organism</tissue>
    </source>
</reference>
<evidence type="ECO:0000313" key="13">
    <source>
        <dbReference type="Proteomes" id="UP000790347"/>
    </source>
</evidence>
<name>A0A922L9G1_DERFA</name>
<feature type="repeat" description="Solcar" evidence="10">
    <location>
        <begin position="304"/>
        <end position="397"/>
    </location>
</feature>